<dbReference type="EMBL" id="JADCNM010000130">
    <property type="protein sequence ID" value="KAG0450327.1"/>
    <property type="molecule type" value="Genomic_DNA"/>
</dbReference>
<accession>A0A835PH99</accession>
<feature type="non-terminal residue" evidence="1">
    <location>
        <position position="94"/>
    </location>
</feature>
<comment type="caution">
    <text evidence="1">The sequence shown here is derived from an EMBL/GenBank/DDBJ whole genome shotgun (WGS) entry which is preliminary data.</text>
</comment>
<name>A0A835PH99_VANPL</name>
<gene>
    <name evidence="1" type="ORF">HPP92_026853</name>
</gene>
<evidence type="ECO:0000313" key="1">
    <source>
        <dbReference type="EMBL" id="KAG0450327.1"/>
    </source>
</evidence>
<protein>
    <submittedName>
        <fullName evidence="1">Uncharacterized protein</fullName>
    </submittedName>
</protein>
<dbReference type="Proteomes" id="UP000639772">
    <property type="component" value="Unassembled WGS sequence"/>
</dbReference>
<proteinExistence type="predicted"/>
<evidence type="ECO:0000313" key="2">
    <source>
        <dbReference type="Proteomes" id="UP000639772"/>
    </source>
</evidence>
<organism evidence="1 2">
    <name type="scientific">Vanilla planifolia</name>
    <name type="common">Vanilla</name>
    <dbReference type="NCBI Taxonomy" id="51239"/>
    <lineage>
        <taxon>Eukaryota</taxon>
        <taxon>Viridiplantae</taxon>
        <taxon>Streptophyta</taxon>
        <taxon>Embryophyta</taxon>
        <taxon>Tracheophyta</taxon>
        <taxon>Spermatophyta</taxon>
        <taxon>Magnoliopsida</taxon>
        <taxon>Liliopsida</taxon>
        <taxon>Asparagales</taxon>
        <taxon>Orchidaceae</taxon>
        <taxon>Vanilloideae</taxon>
        <taxon>Vanilleae</taxon>
        <taxon>Vanilla</taxon>
    </lineage>
</organism>
<dbReference type="OrthoDB" id="427480at2759"/>
<sequence length="94" mass="10903">MEDANVFLHLERLRSLIELEVKEICTVFLDNLLSQRPDQQQTLLQLEADQPFRFPSSFTFVMRAFSTLEGFTRHPTESGGGVEFVNEIRRQADD</sequence>
<reference evidence="1 2" key="1">
    <citation type="journal article" date="2020" name="Nat. Food">
        <title>A phased Vanilla planifolia genome enables genetic improvement of flavour and production.</title>
        <authorList>
            <person name="Hasing T."/>
            <person name="Tang H."/>
            <person name="Brym M."/>
            <person name="Khazi F."/>
            <person name="Huang T."/>
            <person name="Chambers A.H."/>
        </authorList>
    </citation>
    <scope>NUCLEOTIDE SEQUENCE [LARGE SCALE GENOMIC DNA]</scope>
    <source>
        <tissue evidence="1">Leaf</tissue>
    </source>
</reference>
<dbReference type="AlphaFoldDB" id="A0A835PH99"/>